<dbReference type="PANTHER" id="PTHR11365">
    <property type="entry name" value="5-OXOPROLINASE RELATED"/>
    <property type="match status" value="1"/>
</dbReference>
<dbReference type="GO" id="GO:0006749">
    <property type="term" value="P:glutathione metabolic process"/>
    <property type="evidence" value="ECO:0007669"/>
    <property type="project" value="TreeGrafter"/>
</dbReference>
<dbReference type="AlphaFoldDB" id="A0A7Y9LMN4"/>
<dbReference type="GO" id="GO:0005829">
    <property type="term" value="C:cytosol"/>
    <property type="evidence" value="ECO:0007669"/>
    <property type="project" value="TreeGrafter"/>
</dbReference>
<evidence type="ECO:0000313" key="4">
    <source>
        <dbReference type="Proteomes" id="UP000542125"/>
    </source>
</evidence>
<dbReference type="EMBL" id="JACBYR010000002">
    <property type="protein sequence ID" value="NYE85139.1"/>
    <property type="molecule type" value="Genomic_DNA"/>
</dbReference>
<evidence type="ECO:0000259" key="2">
    <source>
        <dbReference type="Pfam" id="PF02538"/>
    </source>
</evidence>
<keyword evidence="4" id="KW-1185">Reference proteome</keyword>
<reference evidence="3 4" key="1">
    <citation type="submission" date="2020-07" db="EMBL/GenBank/DDBJ databases">
        <title>Genomic Encyclopedia of Type Strains, Phase IV (KMG-V): Genome sequencing to study the core and pangenomes of soil and plant-associated prokaryotes.</title>
        <authorList>
            <person name="Whitman W."/>
        </authorList>
    </citation>
    <scope>NUCLEOTIDE SEQUENCE [LARGE SCALE GENOMIC DNA]</scope>
    <source>
        <strain evidence="3 4">SAS40</strain>
    </source>
</reference>
<protein>
    <submittedName>
        <fullName evidence="3">N-methylhydantoinase B</fullName>
        <ecNumber evidence="3">3.5.2.14</ecNumber>
    </submittedName>
</protein>
<dbReference type="RefSeq" id="WP_179589138.1">
    <property type="nucleotide sequence ID" value="NZ_JACBYR010000002.1"/>
</dbReference>
<evidence type="ECO:0000313" key="3">
    <source>
        <dbReference type="EMBL" id="NYE85139.1"/>
    </source>
</evidence>
<sequence>MTSVVPARSTTAATLVVNPADSAASPAPAADGLRLALLSNRFEGIARKMSNTLMRSSRSGVINIARDFSCCIVTADDHLLAAAESLPIHVLSGPDLMAQAMRTFHPDLKRGDAFLHNSPYHGCSHAADHTILVPVIDDDGRHRYTVVAKAHQADCGNSQPTTYMGMARDVYEEGALIFPAVKVQQDYRDIDDVLRMCRMRIRVPDQWQGDYLAMVGAARIGERELQALGRELGWDFLAAYADEYFDYSEARMAAALAAIPSGRMSETSVHDALPGMSGDGIPIRVDIHVDAAAGRVEIDLRHNPDCMPNGLNLSEACARTAAMLGVFNSIDHSVPKNAGSFRRLDVVLRDNCIAGRPLHPTSCSAATTNIADRVANAVQSAMAGLADGIGLAECGGVIPASGGVVSGVHPVTGRPFVNQVILGVSGGAGAPSADAWQLIGHVGNAGKMFIDSIELDELRQPLLVHQRRYVPDSEGAGRQVGASSIYVEFGPVGEASMDVAYGCDGVVHGPKGVRGGHAGATAQHAVRRADGQVLALEAWGQVALAPGDRVLVASCGGGGYGGPGERDPQTVARDVAERRISVARARAVYRVALLADGRVDEGETRALRDARDPQAVHDVRGVREPDDVRGPERLRDNDI</sequence>
<dbReference type="InterPro" id="IPR045079">
    <property type="entry name" value="Oxoprolinase-like"/>
</dbReference>
<dbReference type="Pfam" id="PF02538">
    <property type="entry name" value="Hydantoinase_B"/>
    <property type="match status" value="1"/>
</dbReference>
<dbReference type="PANTHER" id="PTHR11365:SF23">
    <property type="entry name" value="HYPOTHETICAL 5-OXOPROLINASE (EUROFUNG)-RELATED"/>
    <property type="match status" value="1"/>
</dbReference>
<feature type="domain" description="Hydantoinase B/oxoprolinase" evidence="2">
    <location>
        <begin position="31"/>
        <end position="563"/>
    </location>
</feature>
<evidence type="ECO:0000256" key="1">
    <source>
        <dbReference type="SAM" id="MobiDB-lite"/>
    </source>
</evidence>
<accession>A0A7Y9LMN4</accession>
<dbReference type="GO" id="GO:0047423">
    <property type="term" value="F:N-methylhydantoinase (ATP-hydrolyzing) activity"/>
    <property type="evidence" value="ECO:0007669"/>
    <property type="project" value="UniProtKB-EC"/>
</dbReference>
<comment type="caution">
    <text evidence="3">The sequence shown here is derived from an EMBL/GenBank/DDBJ whole genome shotgun (WGS) entry which is preliminary data.</text>
</comment>
<dbReference type="GO" id="GO:0017168">
    <property type="term" value="F:5-oxoprolinase (ATP-hydrolyzing) activity"/>
    <property type="evidence" value="ECO:0007669"/>
    <property type="project" value="TreeGrafter"/>
</dbReference>
<gene>
    <name evidence="3" type="ORF">FHW18_004446</name>
</gene>
<proteinExistence type="predicted"/>
<keyword evidence="3" id="KW-0378">Hydrolase</keyword>
<dbReference type="EC" id="3.5.2.14" evidence="3"/>
<organism evidence="3 4">
    <name type="scientific">Pigmentiphaga litoralis</name>
    <dbReference type="NCBI Taxonomy" id="516702"/>
    <lineage>
        <taxon>Bacteria</taxon>
        <taxon>Pseudomonadati</taxon>
        <taxon>Pseudomonadota</taxon>
        <taxon>Betaproteobacteria</taxon>
        <taxon>Burkholderiales</taxon>
        <taxon>Alcaligenaceae</taxon>
        <taxon>Pigmentiphaga</taxon>
    </lineage>
</organism>
<feature type="region of interest" description="Disordered" evidence="1">
    <location>
        <begin position="605"/>
        <end position="639"/>
    </location>
</feature>
<dbReference type="InterPro" id="IPR003692">
    <property type="entry name" value="Hydantoinase_B"/>
</dbReference>
<dbReference type="Proteomes" id="UP000542125">
    <property type="component" value="Unassembled WGS sequence"/>
</dbReference>
<name>A0A7Y9LMN4_9BURK</name>